<dbReference type="Pfam" id="PF02557">
    <property type="entry name" value="VanY"/>
    <property type="match status" value="1"/>
</dbReference>
<dbReference type="InterPro" id="IPR009045">
    <property type="entry name" value="Zn_M74/Hedgehog-like"/>
</dbReference>
<dbReference type="Proteomes" id="UP000683511">
    <property type="component" value="Chromosome"/>
</dbReference>
<name>A0A975T6B8_9NOST</name>
<feature type="transmembrane region" description="Helical" evidence="1">
    <location>
        <begin position="7"/>
        <end position="27"/>
    </location>
</feature>
<evidence type="ECO:0000259" key="2">
    <source>
        <dbReference type="Pfam" id="PF02557"/>
    </source>
</evidence>
<gene>
    <name evidence="3" type="ORF">B6N60_00959</name>
</gene>
<dbReference type="AlphaFoldDB" id="A0A975T6B8"/>
<accession>A0A975T6B8</accession>
<keyword evidence="4" id="KW-1185">Reference proteome</keyword>
<dbReference type="Gene3D" id="3.30.1380.10">
    <property type="match status" value="1"/>
</dbReference>
<dbReference type="SUPFAM" id="SSF55166">
    <property type="entry name" value="Hedgehog/DD-peptidase"/>
    <property type="match status" value="1"/>
</dbReference>
<keyword evidence="1" id="KW-1133">Transmembrane helix</keyword>
<dbReference type="GO" id="GO:0008233">
    <property type="term" value="F:peptidase activity"/>
    <property type="evidence" value="ECO:0007669"/>
    <property type="project" value="InterPro"/>
</dbReference>
<keyword evidence="1" id="KW-0472">Membrane</keyword>
<feature type="domain" description="D-alanyl-D-alanine carboxypeptidase-like core" evidence="2">
    <location>
        <begin position="164"/>
        <end position="255"/>
    </location>
</feature>
<dbReference type="GO" id="GO:0006508">
    <property type="term" value="P:proteolysis"/>
    <property type="evidence" value="ECO:0007669"/>
    <property type="project" value="InterPro"/>
</dbReference>
<sequence>MAIFTKKIIFLTVVILSTIILIIVHNITHQKPVNKALATHSTNTQVIKVVKPFIPNQQLDEQQRFLKTVAHRLTIVPQNNSFEYTLLKAYGAIFINQAADIKLPTKVLFTDAQEIKAFQSTLTRAKVTGTSDCYLQKNAADALNKARELVNIPLKSGYIGDCTRDFDMNFRFWRKYANNHTLEQVKQGKETKILGTVAPPGTSQHLWGLAIDLRVSTSAQRQTLNQHGWFQTVENDAPHWTYLGWTEENLAKFGLKNKVVNGITYWLTPLL</sequence>
<dbReference type="EMBL" id="CP021056">
    <property type="protein sequence ID" value="QXE22277.1"/>
    <property type="molecule type" value="Genomic_DNA"/>
</dbReference>
<keyword evidence="1" id="KW-0812">Transmembrane</keyword>
<reference evidence="3" key="1">
    <citation type="submission" date="2017-04" db="EMBL/GenBank/DDBJ databases">
        <title>Genome deletions in a multicellular cyanobacterial endosymbiont for morphological adaptation in marine diatoms.</title>
        <authorList>
            <person name="Wang Y."/>
            <person name="Gao H."/>
            <person name="Li R."/>
            <person name="Xu X."/>
        </authorList>
    </citation>
    <scope>NUCLEOTIDE SEQUENCE</scope>
    <source>
        <strain evidence="3">FACHB 800</strain>
    </source>
</reference>
<evidence type="ECO:0000313" key="3">
    <source>
        <dbReference type="EMBL" id="QXE22277.1"/>
    </source>
</evidence>
<evidence type="ECO:0000256" key="1">
    <source>
        <dbReference type="SAM" id="Phobius"/>
    </source>
</evidence>
<protein>
    <submittedName>
        <fullName evidence="3">Peptidase M15B and M15C, D,D-carboxypeptidase VanY/endolysin</fullName>
    </submittedName>
</protein>
<organism evidence="3 4">
    <name type="scientific">Richelia sinica FACHB-800</name>
    <dbReference type="NCBI Taxonomy" id="1357546"/>
    <lineage>
        <taxon>Bacteria</taxon>
        <taxon>Bacillati</taxon>
        <taxon>Cyanobacteriota</taxon>
        <taxon>Cyanophyceae</taxon>
        <taxon>Nostocales</taxon>
        <taxon>Nostocaceae</taxon>
        <taxon>Richelia</taxon>
    </lineage>
</organism>
<dbReference type="CDD" id="cd14814">
    <property type="entry name" value="Peptidase_M15"/>
    <property type="match status" value="1"/>
</dbReference>
<dbReference type="InterPro" id="IPR003709">
    <property type="entry name" value="VanY-like_core_dom"/>
</dbReference>
<evidence type="ECO:0000313" key="4">
    <source>
        <dbReference type="Proteomes" id="UP000683511"/>
    </source>
</evidence>
<proteinExistence type="predicted"/>
<dbReference type="KEGG" id="rsin:B6N60_00959"/>